<name>A0A368P838_9FLAO</name>
<evidence type="ECO:0000259" key="3">
    <source>
        <dbReference type="PROSITE" id="PS51677"/>
    </source>
</evidence>
<dbReference type="CDD" id="cd10917">
    <property type="entry name" value="CE4_NodB_like_6s_7s"/>
    <property type="match status" value="1"/>
</dbReference>
<organism evidence="4 5">
    <name type="scientific">Oceanihabitans sediminis</name>
    <dbReference type="NCBI Taxonomy" id="1812012"/>
    <lineage>
        <taxon>Bacteria</taxon>
        <taxon>Pseudomonadati</taxon>
        <taxon>Bacteroidota</taxon>
        <taxon>Flavobacteriia</taxon>
        <taxon>Flavobacteriales</taxon>
        <taxon>Flavobacteriaceae</taxon>
        <taxon>Oceanihabitans</taxon>
    </lineage>
</organism>
<dbReference type="RefSeq" id="WP_113965626.1">
    <property type="nucleotide sequence ID" value="NZ_QNRP01000001.1"/>
</dbReference>
<dbReference type="AlphaFoldDB" id="A0A368P838"/>
<keyword evidence="2" id="KW-0378">Hydrolase</keyword>
<dbReference type="GO" id="GO:0005975">
    <property type="term" value="P:carbohydrate metabolic process"/>
    <property type="evidence" value="ECO:0007669"/>
    <property type="project" value="InterPro"/>
</dbReference>
<dbReference type="Pfam" id="PF01522">
    <property type="entry name" value="Polysacc_deac_1"/>
    <property type="match status" value="1"/>
</dbReference>
<evidence type="ECO:0000256" key="2">
    <source>
        <dbReference type="ARBA" id="ARBA00022801"/>
    </source>
</evidence>
<dbReference type="Proteomes" id="UP000252249">
    <property type="component" value="Unassembled WGS sequence"/>
</dbReference>
<dbReference type="OrthoDB" id="9812065at2"/>
<dbReference type="SUPFAM" id="SSF88713">
    <property type="entry name" value="Glycoside hydrolase/deacetylase"/>
    <property type="match status" value="1"/>
</dbReference>
<gene>
    <name evidence="4" type="ORF">DU428_01390</name>
</gene>
<dbReference type="EMBL" id="QPIG01000001">
    <property type="protein sequence ID" value="RCU58065.1"/>
    <property type="molecule type" value="Genomic_DNA"/>
</dbReference>
<dbReference type="InterPro" id="IPR002509">
    <property type="entry name" value="NODB_dom"/>
</dbReference>
<keyword evidence="5" id="KW-1185">Reference proteome</keyword>
<dbReference type="InterPro" id="IPR050248">
    <property type="entry name" value="Polysacc_deacetylase_ArnD"/>
</dbReference>
<accession>A0A368P838</accession>
<dbReference type="PROSITE" id="PS51677">
    <property type="entry name" value="NODB"/>
    <property type="match status" value="1"/>
</dbReference>
<dbReference type="GO" id="GO:0016810">
    <property type="term" value="F:hydrolase activity, acting on carbon-nitrogen (but not peptide) bonds"/>
    <property type="evidence" value="ECO:0007669"/>
    <property type="project" value="InterPro"/>
</dbReference>
<dbReference type="Gene3D" id="3.20.20.370">
    <property type="entry name" value="Glycoside hydrolase/deacetylase"/>
    <property type="match status" value="1"/>
</dbReference>
<comment type="caution">
    <text evidence="4">The sequence shown here is derived from an EMBL/GenBank/DDBJ whole genome shotgun (WGS) entry which is preliminary data.</text>
</comment>
<proteinExistence type="predicted"/>
<sequence length="215" mass="24470">MNLTPVKTPLVVKKIFPNYIWDIKTNAKEIYLTFDDGPTPEITKWTLETLKQYNAKATFFCIGNNIEKHPKIFYDILKEGHSIGNHTHNHIKGWKTSAEDYLANVKKAQEVIDTATGKEKLEEVKLFRPPYGQISPKQGSELLKIGYKVIMWDVLSIDWDASVSKERCLNNVISKADSGSVVVFHDSVKASKNLQYALPRTLAFFSKKGYTFKAL</sequence>
<reference evidence="4 5" key="1">
    <citation type="submission" date="2018-07" db="EMBL/GenBank/DDBJ databases">
        <title>Oceanihabitans testaceum sp. nov., isolated from marine sediment.</title>
        <authorList>
            <person name="Li C.-M."/>
        </authorList>
    </citation>
    <scope>NUCLEOTIDE SEQUENCE [LARGE SCALE GENOMIC DNA]</scope>
    <source>
        <strain evidence="4 5">S9-10</strain>
    </source>
</reference>
<dbReference type="InterPro" id="IPR011330">
    <property type="entry name" value="Glyco_hydro/deAcase_b/a-brl"/>
</dbReference>
<keyword evidence="1" id="KW-0479">Metal-binding</keyword>
<feature type="domain" description="NodB homology" evidence="3">
    <location>
        <begin position="28"/>
        <end position="213"/>
    </location>
</feature>
<evidence type="ECO:0000256" key="1">
    <source>
        <dbReference type="ARBA" id="ARBA00022723"/>
    </source>
</evidence>
<dbReference type="GO" id="GO:0016020">
    <property type="term" value="C:membrane"/>
    <property type="evidence" value="ECO:0007669"/>
    <property type="project" value="TreeGrafter"/>
</dbReference>
<evidence type="ECO:0000313" key="4">
    <source>
        <dbReference type="EMBL" id="RCU58065.1"/>
    </source>
</evidence>
<protein>
    <submittedName>
        <fullName evidence="4">Polysaccharide deacetylase family protein</fullName>
    </submittedName>
</protein>
<dbReference type="PANTHER" id="PTHR10587">
    <property type="entry name" value="GLYCOSYL TRANSFERASE-RELATED"/>
    <property type="match status" value="1"/>
</dbReference>
<dbReference type="GO" id="GO:0046872">
    <property type="term" value="F:metal ion binding"/>
    <property type="evidence" value="ECO:0007669"/>
    <property type="project" value="UniProtKB-KW"/>
</dbReference>
<evidence type="ECO:0000313" key="5">
    <source>
        <dbReference type="Proteomes" id="UP000252249"/>
    </source>
</evidence>
<dbReference type="PANTHER" id="PTHR10587:SF133">
    <property type="entry name" value="CHITIN DEACETYLASE 1-RELATED"/>
    <property type="match status" value="1"/>
</dbReference>